<evidence type="ECO:0000313" key="1">
    <source>
        <dbReference type="EMBL" id="AMS02778.1"/>
    </source>
</evidence>
<dbReference type="KEGG" id="vg:29126496"/>
<name>A0A142K9J5_9CAUD</name>
<sequence length="77" mass="8586">METLAMTDFWPEHEPRWNGAPPEEMRGSAVLHAFAEELKSRNTAVTAQEVLAVLGGVIVDLEERLVQIRRQLNDAGS</sequence>
<reference evidence="2" key="1">
    <citation type="submission" date="2016-03" db="EMBL/GenBank/DDBJ databases">
        <authorList>
            <person name="Ploux O."/>
        </authorList>
    </citation>
    <scope>NUCLEOTIDE SEQUENCE [LARGE SCALE GENOMIC DNA]</scope>
</reference>
<gene>
    <name evidence="1" type="primary">33</name>
    <name evidence="1" type="ORF">SEA_YEEZY_33</name>
</gene>
<dbReference type="EMBL" id="KU963249">
    <property type="protein sequence ID" value="AMS02778.1"/>
    <property type="molecule type" value="Genomic_DNA"/>
</dbReference>
<protein>
    <submittedName>
        <fullName evidence="1">Uncharacterized protein</fullName>
    </submittedName>
</protein>
<dbReference type="Proteomes" id="UP000202604">
    <property type="component" value="Segment"/>
</dbReference>
<proteinExistence type="predicted"/>
<dbReference type="GeneID" id="29126496"/>
<dbReference type="RefSeq" id="YP_009304362.1">
    <property type="nucleotide sequence ID" value="NC_031269.1"/>
</dbReference>
<evidence type="ECO:0000313" key="2">
    <source>
        <dbReference type="Proteomes" id="UP000202604"/>
    </source>
</evidence>
<accession>A0A142K9J5</accession>
<organism evidence="1 2">
    <name type="scientific">Gordonia phage Yeezy</name>
    <dbReference type="NCBI Taxonomy" id="1821565"/>
    <lineage>
        <taxon>Viruses</taxon>
        <taxon>Duplodnaviria</taxon>
        <taxon>Heunggongvirae</taxon>
        <taxon>Uroviricota</taxon>
        <taxon>Caudoviricetes</taxon>
        <taxon>Nymbaxtervirinae</taxon>
        <taxon>Baxterfoxvirus</taxon>
        <taxon>Baxterfoxvirus yeezy</taxon>
        <taxon>Baxtervirus yeezy</taxon>
    </lineage>
</organism>
<keyword evidence="2" id="KW-1185">Reference proteome</keyword>